<evidence type="ECO:0000256" key="3">
    <source>
        <dbReference type="ARBA" id="ARBA00007870"/>
    </source>
</evidence>
<dbReference type="EC" id="1.1.1.169" evidence="4 11"/>
<evidence type="ECO:0000313" key="14">
    <source>
        <dbReference type="EMBL" id="WIF99864.1"/>
    </source>
</evidence>
<evidence type="ECO:0000256" key="7">
    <source>
        <dbReference type="ARBA" id="ARBA00022857"/>
    </source>
</evidence>
<dbReference type="EMBL" id="CP126446">
    <property type="protein sequence ID" value="WIF99864.1"/>
    <property type="molecule type" value="Genomic_DNA"/>
</dbReference>
<reference evidence="14 15" key="1">
    <citation type="submission" date="2023-05" db="EMBL/GenBank/DDBJ databases">
        <title>Comparative genomics reveals the evidence of polycyclic aromatic hydrocarbons degradation in moderately halophilic genus Pontibacillus.</title>
        <authorList>
            <person name="Yang H."/>
            <person name="Qian Z."/>
        </authorList>
    </citation>
    <scope>NUCLEOTIDE SEQUENCE [LARGE SCALE GENOMIC DNA]</scope>
    <source>
        <strain evidence="15">HN14</strain>
    </source>
</reference>
<dbReference type="InterPro" id="IPR036291">
    <property type="entry name" value="NAD(P)-bd_dom_sf"/>
</dbReference>
<dbReference type="InterPro" id="IPR050838">
    <property type="entry name" value="Ketopantoate_reductase"/>
</dbReference>
<dbReference type="Pfam" id="PF02558">
    <property type="entry name" value="ApbA"/>
    <property type="match status" value="1"/>
</dbReference>
<dbReference type="Gene3D" id="1.10.1040.10">
    <property type="entry name" value="N-(1-d-carboxylethyl)-l-norvaline Dehydrogenase, domain 2"/>
    <property type="match status" value="1"/>
</dbReference>
<evidence type="ECO:0000256" key="2">
    <source>
        <dbReference type="ARBA" id="ARBA00004994"/>
    </source>
</evidence>
<evidence type="ECO:0000256" key="6">
    <source>
        <dbReference type="ARBA" id="ARBA00022655"/>
    </source>
</evidence>
<dbReference type="PANTHER" id="PTHR43765:SF2">
    <property type="entry name" value="2-DEHYDROPANTOATE 2-REDUCTASE"/>
    <property type="match status" value="1"/>
</dbReference>
<evidence type="ECO:0000256" key="5">
    <source>
        <dbReference type="ARBA" id="ARBA00019465"/>
    </source>
</evidence>
<dbReference type="Pfam" id="PF08546">
    <property type="entry name" value="ApbA_C"/>
    <property type="match status" value="1"/>
</dbReference>
<comment type="similarity">
    <text evidence="3 11">Belongs to the ketopantoate reductase family.</text>
</comment>
<dbReference type="InterPro" id="IPR008927">
    <property type="entry name" value="6-PGluconate_DH-like_C_sf"/>
</dbReference>
<dbReference type="PANTHER" id="PTHR43765">
    <property type="entry name" value="2-DEHYDROPANTOATE 2-REDUCTASE-RELATED"/>
    <property type="match status" value="1"/>
</dbReference>
<dbReference type="InterPro" id="IPR013752">
    <property type="entry name" value="KPA_reductase"/>
</dbReference>
<dbReference type="Proteomes" id="UP001236652">
    <property type="component" value="Chromosome"/>
</dbReference>
<evidence type="ECO:0000313" key="15">
    <source>
        <dbReference type="Proteomes" id="UP001236652"/>
    </source>
</evidence>
<keyword evidence="7 11" id="KW-0521">NADP</keyword>
<evidence type="ECO:0000256" key="1">
    <source>
        <dbReference type="ARBA" id="ARBA00002919"/>
    </source>
</evidence>
<dbReference type="Gene3D" id="3.40.50.720">
    <property type="entry name" value="NAD(P)-binding Rossmann-like Domain"/>
    <property type="match status" value="1"/>
</dbReference>
<dbReference type="GO" id="GO:0008677">
    <property type="term" value="F:2-dehydropantoate 2-reductase activity"/>
    <property type="evidence" value="ECO:0007669"/>
    <property type="project" value="UniProtKB-EC"/>
</dbReference>
<evidence type="ECO:0000256" key="9">
    <source>
        <dbReference type="ARBA" id="ARBA00032024"/>
    </source>
</evidence>
<dbReference type="InterPro" id="IPR013328">
    <property type="entry name" value="6PGD_dom2"/>
</dbReference>
<protein>
    <recommendedName>
        <fullName evidence="5 11">2-dehydropantoate 2-reductase</fullName>
        <ecNumber evidence="4 11">1.1.1.169</ecNumber>
    </recommendedName>
    <alternativeName>
        <fullName evidence="9 11">Ketopantoate reductase</fullName>
    </alternativeName>
</protein>
<dbReference type="SUPFAM" id="SSF51735">
    <property type="entry name" value="NAD(P)-binding Rossmann-fold domains"/>
    <property type="match status" value="1"/>
</dbReference>
<proteinExistence type="inferred from homology"/>
<dbReference type="SUPFAM" id="SSF48179">
    <property type="entry name" value="6-phosphogluconate dehydrogenase C-terminal domain-like"/>
    <property type="match status" value="1"/>
</dbReference>
<feature type="domain" description="Ketopantoate reductase N-terminal" evidence="12">
    <location>
        <begin position="3"/>
        <end position="145"/>
    </location>
</feature>
<comment type="function">
    <text evidence="1 11">Catalyzes the NADPH-dependent reduction of ketopantoate into pantoic acid.</text>
</comment>
<name>A0ABY8V5K0_9BACI</name>
<evidence type="ECO:0000256" key="11">
    <source>
        <dbReference type="RuleBase" id="RU362068"/>
    </source>
</evidence>
<feature type="domain" description="Ketopantoate reductase C-terminal" evidence="13">
    <location>
        <begin position="176"/>
        <end position="286"/>
    </location>
</feature>
<keyword evidence="15" id="KW-1185">Reference proteome</keyword>
<sequence length="296" mass="33701">MKVAIIGAGAVGLLYAIKTQERGHKVTLYARRQDQIELIRREGIQVGEEHTSRTIHIEDVTRLHHFFDLVILATKQTHVDEVVALMAEKKVTSPVLFLQNGMGHVDLAVNMPNPSAVGVVEHGVRKTSDRGVLHTGLGLTRIAAVNMERRQALWIKDQLDSKEFSYVFEEDWFEVLSNKLIVNAVINPITALFNIRNGEILENPYLLNIAKRLCEEACMALLKTDGDRQFERVTHIMEQTKWNRSSMLADVLHQRETEIEGISGYILEKCKQDLPYTSFVYEGLKGIGQIRRRENM</sequence>
<dbReference type="InterPro" id="IPR003710">
    <property type="entry name" value="ApbA"/>
</dbReference>
<keyword evidence="6 11" id="KW-0566">Pantothenate biosynthesis</keyword>
<evidence type="ECO:0000259" key="12">
    <source>
        <dbReference type="Pfam" id="PF02558"/>
    </source>
</evidence>
<dbReference type="NCBIfam" id="TIGR00745">
    <property type="entry name" value="apbA_panE"/>
    <property type="match status" value="1"/>
</dbReference>
<organism evidence="14 15">
    <name type="scientific">Pontibacillus chungwhensis</name>
    <dbReference type="NCBI Taxonomy" id="265426"/>
    <lineage>
        <taxon>Bacteria</taxon>
        <taxon>Bacillati</taxon>
        <taxon>Bacillota</taxon>
        <taxon>Bacilli</taxon>
        <taxon>Bacillales</taxon>
        <taxon>Bacillaceae</taxon>
        <taxon>Pontibacillus</taxon>
    </lineage>
</organism>
<accession>A0ABY8V5K0</accession>
<gene>
    <name evidence="14" type="ORF">QNI29_09450</name>
</gene>
<comment type="pathway">
    <text evidence="2 11">Cofactor biosynthesis; (R)-pantothenate biosynthesis; (R)-pantoate from 3-methyl-2-oxobutanoate: step 2/2.</text>
</comment>
<evidence type="ECO:0000256" key="4">
    <source>
        <dbReference type="ARBA" id="ARBA00013014"/>
    </source>
</evidence>
<dbReference type="RefSeq" id="WP_231416251.1">
    <property type="nucleotide sequence ID" value="NZ_CP126446.1"/>
</dbReference>
<dbReference type="InterPro" id="IPR013332">
    <property type="entry name" value="KPR_N"/>
</dbReference>
<evidence type="ECO:0000256" key="10">
    <source>
        <dbReference type="ARBA" id="ARBA00048793"/>
    </source>
</evidence>
<evidence type="ECO:0000259" key="13">
    <source>
        <dbReference type="Pfam" id="PF08546"/>
    </source>
</evidence>
<keyword evidence="8 11" id="KW-0560">Oxidoreductase</keyword>
<evidence type="ECO:0000256" key="8">
    <source>
        <dbReference type="ARBA" id="ARBA00023002"/>
    </source>
</evidence>
<comment type="catalytic activity">
    <reaction evidence="10 11">
        <text>(R)-pantoate + NADP(+) = 2-dehydropantoate + NADPH + H(+)</text>
        <dbReference type="Rhea" id="RHEA:16233"/>
        <dbReference type="ChEBI" id="CHEBI:11561"/>
        <dbReference type="ChEBI" id="CHEBI:15378"/>
        <dbReference type="ChEBI" id="CHEBI:15980"/>
        <dbReference type="ChEBI" id="CHEBI:57783"/>
        <dbReference type="ChEBI" id="CHEBI:58349"/>
        <dbReference type="EC" id="1.1.1.169"/>
    </reaction>
</comment>